<name>A0A645JN43_9ZZZZ</name>
<evidence type="ECO:0000313" key="1">
    <source>
        <dbReference type="EMBL" id="MPN64510.1"/>
    </source>
</evidence>
<organism evidence="1">
    <name type="scientific">bioreactor metagenome</name>
    <dbReference type="NCBI Taxonomy" id="1076179"/>
    <lineage>
        <taxon>unclassified sequences</taxon>
        <taxon>metagenomes</taxon>
        <taxon>ecological metagenomes</taxon>
    </lineage>
</organism>
<accession>A0A645JN43</accession>
<protein>
    <submittedName>
        <fullName evidence="1">Uncharacterized protein</fullName>
    </submittedName>
</protein>
<reference evidence="1" key="1">
    <citation type="submission" date="2019-08" db="EMBL/GenBank/DDBJ databases">
        <authorList>
            <person name="Kucharzyk K."/>
            <person name="Murdoch R.W."/>
            <person name="Higgins S."/>
            <person name="Loffler F."/>
        </authorList>
    </citation>
    <scope>NUCLEOTIDE SEQUENCE</scope>
</reference>
<proteinExistence type="predicted"/>
<comment type="caution">
    <text evidence="1">The sequence shown here is derived from an EMBL/GenBank/DDBJ whole genome shotgun (WGS) entry which is preliminary data.</text>
</comment>
<dbReference type="EMBL" id="VSSQ01145499">
    <property type="protein sequence ID" value="MPN64510.1"/>
    <property type="molecule type" value="Genomic_DNA"/>
</dbReference>
<dbReference type="AlphaFoldDB" id="A0A645JN43"/>
<gene>
    <name evidence="1" type="ORF">SDC9_212285</name>
</gene>
<sequence>MFNIEKVVAMGNKAEESLKKLGISCEKVRHPAQGGKNEFVEGIRMISATHMASGKLYFDKA</sequence>